<dbReference type="PANTHER" id="PTHR12241">
    <property type="entry name" value="TUBULIN POLYGLUTAMYLASE"/>
    <property type="match status" value="1"/>
</dbReference>
<dbReference type="OrthoDB" id="202825at2759"/>
<dbReference type="Proteomes" id="UP000039865">
    <property type="component" value="Unassembled WGS sequence"/>
</dbReference>
<gene>
    <name evidence="4" type="primary">Contig9695.g10368</name>
    <name evidence="4" type="ORF">STYLEM_7110</name>
</gene>
<dbReference type="Gene3D" id="3.30.470.20">
    <property type="entry name" value="ATP-grasp fold, B domain"/>
    <property type="match status" value="1"/>
</dbReference>
<dbReference type="Pfam" id="PF03133">
    <property type="entry name" value="TTL"/>
    <property type="match status" value="1"/>
</dbReference>
<protein>
    <submittedName>
        <fullName evidence="4">Tubulin-tyrosine ligase family protein</fullName>
    </submittedName>
</protein>
<evidence type="ECO:0000313" key="4">
    <source>
        <dbReference type="EMBL" id="CDW78139.1"/>
    </source>
</evidence>
<keyword evidence="3" id="KW-0067">ATP-binding</keyword>
<proteinExistence type="predicted"/>
<organism evidence="4 5">
    <name type="scientific">Stylonychia lemnae</name>
    <name type="common">Ciliate</name>
    <dbReference type="NCBI Taxonomy" id="5949"/>
    <lineage>
        <taxon>Eukaryota</taxon>
        <taxon>Sar</taxon>
        <taxon>Alveolata</taxon>
        <taxon>Ciliophora</taxon>
        <taxon>Intramacronucleata</taxon>
        <taxon>Spirotrichea</taxon>
        <taxon>Stichotrichia</taxon>
        <taxon>Sporadotrichida</taxon>
        <taxon>Oxytrichidae</taxon>
        <taxon>Stylonychinae</taxon>
        <taxon>Stylonychia</taxon>
    </lineage>
</organism>
<evidence type="ECO:0000313" key="5">
    <source>
        <dbReference type="Proteomes" id="UP000039865"/>
    </source>
</evidence>
<dbReference type="GO" id="GO:0000226">
    <property type="term" value="P:microtubule cytoskeleton organization"/>
    <property type="evidence" value="ECO:0007669"/>
    <property type="project" value="TreeGrafter"/>
</dbReference>
<dbReference type="GO" id="GO:0070740">
    <property type="term" value="F:tubulin-glutamic acid ligase activity"/>
    <property type="evidence" value="ECO:0007669"/>
    <property type="project" value="TreeGrafter"/>
</dbReference>
<dbReference type="PROSITE" id="PS51221">
    <property type="entry name" value="TTL"/>
    <property type="match status" value="1"/>
</dbReference>
<dbReference type="AlphaFoldDB" id="A0A078A7B4"/>
<evidence type="ECO:0000256" key="3">
    <source>
        <dbReference type="ARBA" id="ARBA00022840"/>
    </source>
</evidence>
<dbReference type="GO" id="GO:0015631">
    <property type="term" value="F:tubulin binding"/>
    <property type="evidence" value="ECO:0007669"/>
    <property type="project" value="TreeGrafter"/>
</dbReference>
<keyword evidence="2" id="KW-0547">Nucleotide-binding</keyword>
<reference evidence="4 5" key="1">
    <citation type="submission" date="2014-06" db="EMBL/GenBank/DDBJ databases">
        <authorList>
            <person name="Swart Estienne"/>
        </authorList>
    </citation>
    <scope>NUCLEOTIDE SEQUENCE [LARGE SCALE GENOMIC DNA]</scope>
    <source>
        <strain evidence="4 5">130c</strain>
    </source>
</reference>
<dbReference type="InterPro" id="IPR004344">
    <property type="entry name" value="TTL/TTLL_fam"/>
</dbReference>
<dbReference type="InParanoid" id="A0A078A7B4"/>
<evidence type="ECO:0000256" key="2">
    <source>
        <dbReference type="ARBA" id="ARBA00022741"/>
    </source>
</evidence>
<keyword evidence="5" id="KW-1185">Reference proteome</keyword>
<dbReference type="PANTHER" id="PTHR12241:SF154">
    <property type="entry name" value="TUBULIN POLYGLUTAMYLASE TTLL11"/>
    <property type="match status" value="1"/>
</dbReference>
<dbReference type="SUPFAM" id="SSF56059">
    <property type="entry name" value="Glutathione synthetase ATP-binding domain-like"/>
    <property type="match status" value="1"/>
</dbReference>
<keyword evidence="1 4" id="KW-0436">Ligase</keyword>
<sequence>MMRSKSNHTSTTNLMGNNRYSVVNSDLNQLIKESTVNRSSVKELTKLTLKQDIKQSMDEMPQVRTSKNKPPLMPLRKSLKLVAVAGGSNQKSSTNDNDRRISPIVNKNYKKDMVTFESSPYYVQKKFDSNIAFDEDDQLMINTIHCRGDYSLIKEVIRKNEWFECKQPGKGHIMWYGNRLSDTDKALVRNRNVWYNRYVGGSFLSYKRTFSQLLDLARRLFPKDYSDFIPKTFYFPEDMNKFKEVMAQNDKDDEQITYIVKPSKGFGGYGIFFIQDEMDIPSENIKDMVCQHKKFDMRLYVLLKGIQGDIQLYLCDEGMARFCTEDYEMPETGKIDKLFGHLTNFTLNKDSDKYINKDDFIDDDSGTKRLLSNVLKIMEKKPIRCDVEELMTKIEDVIVKSFVVIMPHLKNQFQIEFNCNLSQANTNCFQLYGIDILIDDDLNPWVLEINSNPSFNINIQKFIKEETANNESKYSLKNEISSIDKYIKSMVISDAFQIVTSQKSNLKQLGSFTKLYPMRKYAKYGVLDEIREVFEQLAGSRDFSGISCSQFMKMIQSSAEIFIIKDQLQKYDYELIFQQIICDNSIAHGGNKNPVKTINLQKFHMLLYLIMDKLQALKDLDQGSKKVNKWGLKEFKEFLKTIKENLS</sequence>
<dbReference type="GO" id="GO:0005524">
    <property type="term" value="F:ATP binding"/>
    <property type="evidence" value="ECO:0007669"/>
    <property type="project" value="UniProtKB-KW"/>
</dbReference>
<name>A0A078A7B4_STYLE</name>
<dbReference type="EMBL" id="CCKQ01006805">
    <property type="protein sequence ID" value="CDW78139.1"/>
    <property type="molecule type" value="Genomic_DNA"/>
</dbReference>
<accession>A0A078A7B4</accession>
<dbReference type="GO" id="GO:0036064">
    <property type="term" value="C:ciliary basal body"/>
    <property type="evidence" value="ECO:0007669"/>
    <property type="project" value="TreeGrafter"/>
</dbReference>
<evidence type="ECO:0000256" key="1">
    <source>
        <dbReference type="ARBA" id="ARBA00022598"/>
    </source>
</evidence>